<reference evidence="6" key="1">
    <citation type="submission" date="2025-08" db="UniProtKB">
        <authorList>
            <consortium name="RefSeq"/>
        </authorList>
    </citation>
    <scope>IDENTIFICATION</scope>
</reference>
<dbReference type="RefSeq" id="XP_020660501.2">
    <property type="nucleotide sequence ID" value="XM_020804842.2"/>
</dbReference>
<dbReference type="CTD" id="283870"/>
<feature type="transmembrane region" description="Helical" evidence="3">
    <location>
        <begin position="202"/>
        <end position="224"/>
    </location>
</feature>
<feature type="transmembrane region" description="Helical" evidence="3">
    <location>
        <begin position="30"/>
        <end position="51"/>
    </location>
</feature>
<name>A0A6J0UID3_9SAUR</name>
<gene>
    <name evidence="6" type="primary">BRICD5</name>
</gene>
<keyword evidence="1" id="KW-1015">Disulfide bond</keyword>
<evidence type="ECO:0000256" key="3">
    <source>
        <dbReference type="SAM" id="Phobius"/>
    </source>
</evidence>
<dbReference type="PANTHER" id="PTHR16483">
    <property type="entry name" value="GASTROKINE 1"/>
    <property type="match status" value="1"/>
</dbReference>
<keyword evidence="5" id="KW-1185">Reference proteome</keyword>
<dbReference type="Proteomes" id="UP001652642">
    <property type="component" value="Chromosome 13"/>
</dbReference>
<dbReference type="SMART" id="SM01039">
    <property type="entry name" value="BRICHOS"/>
    <property type="match status" value="1"/>
</dbReference>
<proteinExistence type="predicted"/>
<evidence type="ECO:0000256" key="1">
    <source>
        <dbReference type="ARBA" id="ARBA00023157"/>
    </source>
</evidence>
<feature type="region of interest" description="Disordered" evidence="2">
    <location>
        <begin position="1"/>
        <end position="21"/>
    </location>
</feature>
<protein>
    <submittedName>
        <fullName evidence="6">BRICHOS domain-containing protein 5</fullName>
    </submittedName>
</protein>
<accession>A0A6J0UID3</accession>
<dbReference type="InterPro" id="IPR007084">
    <property type="entry name" value="BRICHOS_dom"/>
</dbReference>
<dbReference type="OrthoDB" id="8770254at2759"/>
<organism evidence="5 6">
    <name type="scientific">Pogona vitticeps</name>
    <name type="common">central bearded dragon</name>
    <dbReference type="NCBI Taxonomy" id="103695"/>
    <lineage>
        <taxon>Eukaryota</taxon>
        <taxon>Metazoa</taxon>
        <taxon>Chordata</taxon>
        <taxon>Craniata</taxon>
        <taxon>Vertebrata</taxon>
        <taxon>Euteleostomi</taxon>
        <taxon>Lepidosauria</taxon>
        <taxon>Squamata</taxon>
        <taxon>Bifurcata</taxon>
        <taxon>Unidentata</taxon>
        <taxon>Episquamata</taxon>
        <taxon>Toxicofera</taxon>
        <taxon>Iguania</taxon>
        <taxon>Acrodonta</taxon>
        <taxon>Agamidae</taxon>
        <taxon>Amphibolurinae</taxon>
        <taxon>Pogona</taxon>
    </lineage>
</organism>
<dbReference type="InParanoid" id="A0A6J0UID3"/>
<feature type="domain" description="BRICHOS" evidence="4">
    <location>
        <begin position="94"/>
        <end position="191"/>
    </location>
</feature>
<dbReference type="KEGG" id="pvt:110085042"/>
<keyword evidence="3" id="KW-1133">Transmembrane helix</keyword>
<dbReference type="InterPro" id="IPR051772">
    <property type="entry name" value="Gastrokine"/>
</dbReference>
<dbReference type="AlphaFoldDB" id="A0A6J0UID3"/>
<evidence type="ECO:0000259" key="4">
    <source>
        <dbReference type="PROSITE" id="PS50869"/>
    </source>
</evidence>
<evidence type="ECO:0000313" key="5">
    <source>
        <dbReference type="Proteomes" id="UP001652642"/>
    </source>
</evidence>
<evidence type="ECO:0000256" key="2">
    <source>
        <dbReference type="SAM" id="MobiDB-lite"/>
    </source>
</evidence>
<keyword evidence="3" id="KW-0812">Transmembrane</keyword>
<dbReference type="PROSITE" id="PS50869">
    <property type="entry name" value="BRICHOS"/>
    <property type="match status" value="1"/>
</dbReference>
<dbReference type="Gene3D" id="3.30.390.150">
    <property type="match status" value="1"/>
</dbReference>
<dbReference type="GeneID" id="110085042"/>
<sequence>MEEHTGGPTTPSPEKVSTAKSRSPSRLSRIILSVVLACGTVCIILAAALSFPHTSPKPLLQVVRFNFQSQPGSQVNQSAFVNKHKNTVTYYVTSPNNQTSSVLFDRKNGYICYKPSGRNSCYLRMMDAWDHEAVQMVFNLSDHRVDPLPPPNNRTQYYREFLAVVPGRQVRPEEAGEAARALCEQAPIYWVKKKEGPPKQRLIYLCVDICFPSNICISICFYYLPE</sequence>
<dbReference type="Pfam" id="PF04089">
    <property type="entry name" value="BRICHOS"/>
    <property type="match status" value="1"/>
</dbReference>
<keyword evidence="3" id="KW-0472">Membrane</keyword>
<evidence type="ECO:0000313" key="6">
    <source>
        <dbReference type="RefSeq" id="XP_020660501.2"/>
    </source>
</evidence>